<feature type="domain" description="FAD/NAD(P)-binding" evidence="8">
    <location>
        <begin position="2"/>
        <end position="305"/>
    </location>
</feature>
<evidence type="ECO:0000259" key="8">
    <source>
        <dbReference type="Pfam" id="PF07992"/>
    </source>
</evidence>
<keyword evidence="5" id="KW-0560">Oxidoreductase</keyword>
<protein>
    <submittedName>
        <fullName evidence="9">NADPH-dependent 2,4-dienoyl-CoA reductase, sulfur reductase</fullName>
    </submittedName>
</protein>
<keyword evidence="10" id="KW-1185">Reference proteome</keyword>
<keyword evidence="3" id="KW-0285">Flavoprotein</keyword>
<evidence type="ECO:0000259" key="7">
    <source>
        <dbReference type="Pfam" id="PF02852"/>
    </source>
</evidence>
<dbReference type="InterPro" id="IPR004099">
    <property type="entry name" value="Pyr_nucl-diS_OxRdtase_dimer"/>
</dbReference>
<keyword evidence="4" id="KW-0274">FAD</keyword>
<dbReference type="STRING" id="745820.SAMN04488053_11732"/>
<proteinExistence type="inferred from homology"/>
<keyword evidence="6" id="KW-0676">Redox-active center</keyword>
<feature type="domain" description="Pyridine nucleotide-disulphide oxidoreductase dimerisation" evidence="7">
    <location>
        <begin position="328"/>
        <end position="430"/>
    </location>
</feature>
<dbReference type="PANTHER" id="PTHR43429">
    <property type="entry name" value="PYRIDINE NUCLEOTIDE-DISULFIDE OXIDOREDUCTASE DOMAIN-CONTAINING"/>
    <property type="match status" value="1"/>
</dbReference>
<dbReference type="Proteomes" id="UP000198778">
    <property type="component" value="Unassembled WGS sequence"/>
</dbReference>
<dbReference type="InterPro" id="IPR016156">
    <property type="entry name" value="FAD/NAD-linked_Rdtase_dimer_sf"/>
</dbReference>
<evidence type="ECO:0000256" key="2">
    <source>
        <dbReference type="ARBA" id="ARBA00009130"/>
    </source>
</evidence>
<dbReference type="AlphaFoldDB" id="A0A1H0KEA8"/>
<evidence type="ECO:0000256" key="1">
    <source>
        <dbReference type="ARBA" id="ARBA00001974"/>
    </source>
</evidence>
<dbReference type="Pfam" id="PF02852">
    <property type="entry name" value="Pyr_redox_dim"/>
    <property type="match status" value="1"/>
</dbReference>
<dbReference type="RefSeq" id="WP_090844256.1">
    <property type="nucleotide sequence ID" value="NZ_FNIL01000017.1"/>
</dbReference>
<dbReference type="InterPro" id="IPR050260">
    <property type="entry name" value="FAD-bd_OxRdtase"/>
</dbReference>
<dbReference type="OrthoDB" id="9802028at2"/>
<evidence type="ECO:0000256" key="6">
    <source>
        <dbReference type="ARBA" id="ARBA00023284"/>
    </source>
</evidence>
<dbReference type="SUPFAM" id="SSF51905">
    <property type="entry name" value="FAD/NAD(P)-binding domain"/>
    <property type="match status" value="1"/>
</dbReference>
<dbReference type="GO" id="GO:0016491">
    <property type="term" value="F:oxidoreductase activity"/>
    <property type="evidence" value="ECO:0007669"/>
    <property type="project" value="UniProtKB-KW"/>
</dbReference>
<dbReference type="Gene3D" id="3.50.50.60">
    <property type="entry name" value="FAD/NAD(P)-binding domain"/>
    <property type="match status" value="2"/>
</dbReference>
<evidence type="ECO:0000313" key="10">
    <source>
        <dbReference type="Proteomes" id="UP000198778"/>
    </source>
</evidence>
<comment type="cofactor">
    <cofactor evidence="1">
        <name>FAD</name>
        <dbReference type="ChEBI" id="CHEBI:57692"/>
    </cofactor>
</comment>
<evidence type="ECO:0000256" key="4">
    <source>
        <dbReference type="ARBA" id="ARBA00022827"/>
    </source>
</evidence>
<dbReference type="PRINTS" id="PR00368">
    <property type="entry name" value="FADPNR"/>
</dbReference>
<dbReference type="PRINTS" id="PR00411">
    <property type="entry name" value="PNDRDTASEI"/>
</dbReference>
<sequence length="443" mass="48868">MKFIIIGGDAAGMSAAMQVVHKRKDAEITVLERGSFYSYAQCGLPYYLGDVVEEQEDLIARPLSSFRDKGIDARIHHEVTHVDADNQIVYGRVLDKEEEFSLEYDTLLVATGGSPNKIPVDGAELSGIHYLKTIPDAENIKSDFEEAAHITIIGGGYIGLEVAENFIETGKKVRIINRTNSLGSNFDETISNELRAEAERNGVELVLEEHVSSFTSDDSGRVNGVKTNKGTYETDGVVVAIGIKPNTEFLRHTDIHYHYTGALMVDPYMRTNISNIYAAGDCATQYHRIKEQHDYIPLGTHANKQGRIAGANIAGDKKTFQGMLGTAILKFFNLTAGRTGIGMHEARSCGFDFSCEIIEASPYAGYFPGSDKMKIQLLKDNKNNRLLGIQAVGTTGVDKRIDTASVMIYNKMTVDEIQSLDISYAPPYNSTWDPIQKGARKFK</sequence>
<name>A0A1H0KEA8_9BACI</name>
<accession>A0A1H0KEA8</accession>
<dbReference type="EMBL" id="FNIL01000017">
    <property type="protein sequence ID" value="SDO54150.1"/>
    <property type="molecule type" value="Genomic_DNA"/>
</dbReference>
<reference evidence="10" key="1">
    <citation type="submission" date="2016-10" db="EMBL/GenBank/DDBJ databases">
        <authorList>
            <person name="Varghese N."/>
            <person name="Submissions S."/>
        </authorList>
    </citation>
    <scope>NUCLEOTIDE SEQUENCE [LARGE SCALE GENOMIC DNA]</scope>
    <source>
        <strain evidence="10">CGMCC 1.10369</strain>
    </source>
</reference>
<evidence type="ECO:0000256" key="3">
    <source>
        <dbReference type="ARBA" id="ARBA00022630"/>
    </source>
</evidence>
<dbReference type="InterPro" id="IPR023753">
    <property type="entry name" value="FAD/NAD-binding_dom"/>
</dbReference>
<organism evidence="9 10">
    <name type="scientific">Alkalicoccus daliensis</name>
    <dbReference type="NCBI Taxonomy" id="745820"/>
    <lineage>
        <taxon>Bacteria</taxon>
        <taxon>Bacillati</taxon>
        <taxon>Bacillota</taxon>
        <taxon>Bacilli</taxon>
        <taxon>Bacillales</taxon>
        <taxon>Bacillaceae</taxon>
        <taxon>Alkalicoccus</taxon>
    </lineage>
</organism>
<dbReference type="InterPro" id="IPR036188">
    <property type="entry name" value="FAD/NAD-bd_sf"/>
</dbReference>
<comment type="similarity">
    <text evidence="2">Belongs to the class-III pyridine nucleotide-disulfide oxidoreductase family.</text>
</comment>
<dbReference type="PANTHER" id="PTHR43429:SF1">
    <property type="entry name" value="NAD(P)H SULFUR OXIDOREDUCTASE (COA-DEPENDENT)"/>
    <property type="match status" value="1"/>
</dbReference>
<gene>
    <name evidence="9" type="ORF">SAMN04488053_11732</name>
</gene>
<dbReference type="SUPFAM" id="SSF55424">
    <property type="entry name" value="FAD/NAD-linked reductases, dimerisation (C-terminal) domain"/>
    <property type="match status" value="1"/>
</dbReference>
<dbReference type="Pfam" id="PF07992">
    <property type="entry name" value="Pyr_redox_2"/>
    <property type="match status" value="1"/>
</dbReference>
<evidence type="ECO:0000256" key="5">
    <source>
        <dbReference type="ARBA" id="ARBA00023002"/>
    </source>
</evidence>
<evidence type="ECO:0000313" key="9">
    <source>
        <dbReference type="EMBL" id="SDO54150.1"/>
    </source>
</evidence>